<evidence type="ECO:0000313" key="1">
    <source>
        <dbReference type="EnsemblMetazoa" id="GPAI012957-PA"/>
    </source>
</evidence>
<reference evidence="2" key="1">
    <citation type="submission" date="2014-03" db="EMBL/GenBank/DDBJ databases">
        <authorList>
            <person name="Aksoy S."/>
            <person name="Warren W."/>
            <person name="Wilson R.K."/>
        </authorList>
    </citation>
    <scope>NUCLEOTIDE SEQUENCE [LARGE SCALE GENOMIC DNA]</scope>
    <source>
        <strain evidence="2">IAEA</strain>
    </source>
</reference>
<dbReference type="Proteomes" id="UP000092445">
    <property type="component" value="Unassembled WGS sequence"/>
</dbReference>
<reference evidence="1" key="2">
    <citation type="submission" date="2020-05" db="UniProtKB">
        <authorList>
            <consortium name="EnsemblMetazoa"/>
        </authorList>
    </citation>
    <scope>IDENTIFICATION</scope>
    <source>
        <strain evidence="1">IAEA</strain>
    </source>
</reference>
<dbReference type="AlphaFoldDB" id="A0A1A9ZFG7"/>
<dbReference type="VEuPathDB" id="VectorBase:GPAI012957"/>
<organism evidence="1 2">
    <name type="scientific">Glossina pallidipes</name>
    <name type="common">Tsetse fly</name>
    <dbReference type="NCBI Taxonomy" id="7398"/>
    <lineage>
        <taxon>Eukaryota</taxon>
        <taxon>Metazoa</taxon>
        <taxon>Ecdysozoa</taxon>
        <taxon>Arthropoda</taxon>
        <taxon>Hexapoda</taxon>
        <taxon>Insecta</taxon>
        <taxon>Pterygota</taxon>
        <taxon>Neoptera</taxon>
        <taxon>Endopterygota</taxon>
        <taxon>Diptera</taxon>
        <taxon>Brachycera</taxon>
        <taxon>Muscomorpha</taxon>
        <taxon>Hippoboscoidea</taxon>
        <taxon>Glossinidae</taxon>
        <taxon>Glossina</taxon>
    </lineage>
</organism>
<accession>A0A1A9ZFG7</accession>
<protein>
    <submittedName>
        <fullName evidence="1">Uncharacterized protein</fullName>
    </submittedName>
</protein>
<keyword evidence="2" id="KW-1185">Reference proteome</keyword>
<evidence type="ECO:0000313" key="2">
    <source>
        <dbReference type="Proteomes" id="UP000092445"/>
    </source>
</evidence>
<name>A0A1A9ZFG7_GLOPL</name>
<proteinExistence type="predicted"/>
<dbReference type="EnsemblMetazoa" id="GPAI012957-RA">
    <property type="protein sequence ID" value="GPAI012957-PA"/>
    <property type="gene ID" value="GPAI012957"/>
</dbReference>
<sequence length="159" mass="18000">MEMEMKRNVGPPLSGLLHRSVIKRSPLVDESEVNAFDDLPEELRGHLSAFNRQMMFNAAKRSPETIITEGLRRNTVTGFCRCRLDDFEMLGEGSATCHIFYDFNFTHKYSGITSLLFSMCVHIRHPLAIIQAQKCFVVGLCSKDRVYLETVLGGKKVKG</sequence>